<dbReference type="SUPFAM" id="SSF57667">
    <property type="entry name" value="beta-beta-alpha zinc fingers"/>
    <property type="match status" value="3"/>
</dbReference>
<evidence type="ECO:0000256" key="1">
    <source>
        <dbReference type="ARBA" id="ARBA00004123"/>
    </source>
</evidence>
<dbReference type="Gene3D" id="3.30.160.60">
    <property type="entry name" value="Classic Zinc Finger"/>
    <property type="match status" value="5"/>
</dbReference>
<keyword evidence="5" id="KW-0862">Zinc</keyword>
<evidence type="ECO:0000256" key="2">
    <source>
        <dbReference type="ARBA" id="ARBA00022723"/>
    </source>
</evidence>
<dbReference type="SMART" id="SM00355">
    <property type="entry name" value="ZnF_C2H2"/>
    <property type="match status" value="5"/>
</dbReference>
<keyword evidence="4 7" id="KW-0863">Zinc-finger</keyword>
<evidence type="ECO:0000313" key="11">
    <source>
        <dbReference type="Proteomes" id="UP000594260"/>
    </source>
</evidence>
<dbReference type="GO" id="GO:0010468">
    <property type="term" value="P:regulation of gene expression"/>
    <property type="evidence" value="ECO:0007669"/>
    <property type="project" value="TreeGrafter"/>
</dbReference>
<evidence type="ECO:0000256" key="8">
    <source>
        <dbReference type="SAM" id="MobiDB-lite"/>
    </source>
</evidence>
<dbReference type="FunFam" id="3.30.160.60:FF:000710">
    <property type="entry name" value="Zinc finger protein 768"/>
    <property type="match status" value="1"/>
</dbReference>
<feature type="domain" description="C2H2-type" evidence="9">
    <location>
        <begin position="206"/>
        <end position="233"/>
    </location>
</feature>
<organism evidence="10 11">
    <name type="scientific">Varroa destructor</name>
    <name type="common">Honeybee mite</name>
    <dbReference type="NCBI Taxonomy" id="109461"/>
    <lineage>
        <taxon>Eukaryota</taxon>
        <taxon>Metazoa</taxon>
        <taxon>Ecdysozoa</taxon>
        <taxon>Arthropoda</taxon>
        <taxon>Chelicerata</taxon>
        <taxon>Arachnida</taxon>
        <taxon>Acari</taxon>
        <taxon>Parasitiformes</taxon>
        <taxon>Mesostigmata</taxon>
        <taxon>Gamasina</taxon>
        <taxon>Dermanyssoidea</taxon>
        <taxon>Varroidae</taxon>
        <taxon>Varroa</taxon>
    </lineage>
</organism>
<keyword evidence="3" id="KW-0677">Repeat</keyword>
<evidence type="ECO:0000256" key="4">
    <source>
        <dbReference type="ARBA" id="ARBA00022771"/>
    </source>
</evidence>
<keyword evidence="6" id="KW-0539">Nucleus</keyword>
<feature type="compositionally biased region" description="Basic and acidic residues" evidence="8">
    <location>
        <begin position="147"/>
        <end position="160"/>
    </location>
</feature>
<feature type="region of interest" description="Disordered" evidence="8">
    <location>
        <begin position="143"/>
        <end position="205"/>
    </location>
</feature>
<feature type="compositionally biased region" description="Polar residues" evidence="8">
    <location>
        <begin position="165"/>
        <end position="193"/>
    </location>
</feature>
<dbReference type="OrthoDB" id="6482065at2759"/>
<dbReference type="GO" id="GO:0005634">
    <property type="term" value="C:nucleus"/>
    <property type="evidence" value="ECO:0007669"/>
    <property type="project" value="UniProtKB-SubCell"/>
</dbReference>
<evidence type="ECO:0000256" key="5">
    <source>
        <dbReference type="ARBA" id="ARBA00022833"/>
    </source>
</evidence>
<dbReference type="FunFam" id="3.30.160.60:FF:000912">
    <property type="entry name" value="Zinc finger protein 660"/>
    <property type="match status" value="1"/>
</dbReference>
<dbReference type="PROSITE" id="PS50157">
    <property type="entry name" value="ZINC_FINGER_C2H2_2"/>
    <property type="match status" value="5"/>
</dbReference>
<feature type="domain" description="C2H2-type" evidence="9">
    <location>
        <begin position="234"/>
        <end position="261"/>
    </location>
</feature>
<dbReference type="OMA" id="LRTHNQM"/>
<proteinExistence type="predicted"/>
<protein>
    <recommendedName>
        <fullName evidence="9">C2H2-type domain-containing protein</fullName>
    </recommendedName>
</protein>
<dbReference type="EnsemblMetazoa" id="XM_022790987">
    <property type="protein sequence ID" value="XP_022646722"/>
    <property type="gene ID" value="LOC111244191"/>
</dbReference>
<dbReference type="GeneID" id="111244191"/>
<dbReference type="InterPro" id="IPR036236">
    <property type="entry name" value="Znf_C2H2_sf"/>
</dbReference>
<evidence type="ECO:0000259" key="9">
    <source>
        <dbReference type="PROSITE" id="PS50157"/>
    </source>
</evidence>
<dbReference type="PROSITE" id="PS00028">
    <property type="entry name" value="ZINC_FINGER_C2H2_1"/>
    <property type="match status" value="5"/>
</dbReference>
<sequence>METAKGQEFSAEGFTDPHIMVFPAPLLGTSNSPVLSATGTNDQLIELSETNSQLTTHLICEGLKTLSEDLFASESPDTSYRYLMDSLLSETSPTSESTDNLNVDNDAKSLERVESSCGPRGLINHTLADIELKQSLLIHTEQNPPLDRSETHEVPEKLSGHLEAQQESPFPSMNSPEQTSRINEKQNSQQDATPSKRRKRQSETLHQCSECSKSFKQLGHLRNHHRVHTGERPYACEFCGKSFAQSGHLTSHVNAHTSTKNYACKYCEKKFSQSGHLRNHERLHSGERPFQCKMCDKTFVQSGHLVSHLRIHENVKPYSCPVCGKGFTQSGHVKSHLKVHKTGLGEDHQGQRSS</sequence>
<accession>A0A7M7M9X4</accession>
<dbReference type="KEGG" id="vde:111244191"/>
<keyword evidence="2" id="KW-0479">Metal-binding</keyword>
<dbReference type="GO" id="GO:0008270">
    <property type="term" value="F:zinc ion binding"/>
    <property type="evidence" value="ECO:0007669"/>
    <property type="project" value="UniProtKB-KW"/>
</dbReference>
<dbReference type="InterPro" id="IPR013087">
    <property type="entry name" value="Znf_C2H2_type"/>
</dbReference>
<dbReference type="RefSeq" id="XP_022646723.1">
    <property type="nucleotide sequence ID" value="XM_022790988.1"/>
</dbReference>
<dbReference type="InterPro" id="IPR050331">
    <property type="entry name" value="Zinc_finger"/>
</dbReference>
<evidence type="ECO:0000256" key="3">
    <source>
        <dbReference type="ARBA" id="ARBA00022737"/>
    </source>
</evidence>
<dbReference type="PANTHER" id="PTHR16515:SF49">
    <property type="entry name" value="GASTRULA ZINC FINGER PROTEIN XLCGF49.1-LIKE-RELATED"/>
    <property type="match status" value="1"/>
</dbReference>
<dbReference type="GO" id="GO:0045596">
    <property type="term" value="P:negative regulation of cell differentiation"/>
    <property type="evidence" value="ECO:0007669"/>
    <property type="project" value="UniProtKB-ARBA"/>
</dbReference>
<comment type="subcellular location">
    <subcellularLocation>
        <location evidence="1">Nucleus</location>
    </subcellularLocation>
</comment>
<evidence type="ECO:0000256" key="7">
    <source>
        <dbReference type="PROSITE-ProRule" id="PRU00042"/>
    </source>
</evidence>
<dbReference type="PANTHER" id="PTHR16515">
    <property type="entry name" value="PR DOMAIN ZINC FINGER PROTEIN"/>
    <property type="match status" value="1"/>
</dbReference>
<evidence type="ECO:0000313" key="10">
    <source>
        <dbReference type="EnsemblMetazoa" id="XP_022646723"/>
    </source>
</evidence>
<dbReference type="FunFam" id="3.30.160.60:FF:000512">
    <property type="entry name" value="zinc finger protein 197 isoform X1"/>
    <property type="match status" value="1"/>
</dbReference>
<dbReference type="FunFam" id="3.30.160.60:FF:000925">
    <property type="entry name" value="Zinc finger protein 668"/>
    <property type="match status" value="1"/>
</dbReference>
<name>A0A7M7M9X4_VARDE</name>
<reference evidence="10" key="1">
    <citation type="submission" date="2021-01" db="UniProtKB">
        <authorList>
            <consortium name="EnsemblMetazoa"/>
        </authorList>
    </citation>
    <scope>IDENTIFICATION</scope>
</reference>
<dbReference type="AlphaFoldDB" id="A0A7M7M9X4"/>
<feature type="domain" description="C2H2-type" evidence="9">
    <location>
        <begin position="262"/>
        <end position="289"/>
    </location>
</feature>
<dbReference type="Proteomes" id="UP000594260">
    <property type="component" value="Unplaced"/>
</dbReference>
<dbReference type="FunFam" id="3.30.160.60:FF:001498">
    <property type="entry name" value="Zinc finger protein 404"/>
    <property type="match status" value="1"/>
</dbReference>
<dbReference type="EnsemblMetazoa" id="XM_022790988">
    <property type="protein sequence ID" value="XP_022646723"/>
    <property type="gene ID" value="LOC111244191"/>
</dbReference>
<feature type="domain" description="C2H2-type" evidence="9">
    <location>
        <begin position="290"/>
        <end position="317"/>
    </location>
</feature>
<dbReference type="Pfam" id="PF00096">
    <property type="entry name" value="zf-C2H2"/>
    <property type="match status" value="5"/>
</dbReference>
<dbReference type="RefSeq" id="XP_022646722.1">
    <property type="nucleotide sequence ID" value="XM_022790987.1"/>
</dbReference>
<dbReference type="InParanoid" id="A0A7M7M9X4"/>
<keyword evidence="11" id="KW-1185">Reference proteome</keyword>
<feature type="domain" description="C2H2-type" evidence="9">
    <location>
        <begin position="318"/>
        <end position="340"/>
    </location>
</feature>
<evidence type="ECO:0000256" key="6">
    <source>
        <dbReference type="ARBA" id="ARBA00023242"/>
    </source>
</evidence>